<gene>
    <name evidence="2" type="ORF">RIF29_13795</name>
</gene>
<organism evidence="2 3">
    <name type="scientific">Crotalaria pallida</name>
    <name type="common">Smooth rattlebox</name>
    <name type="synonym">Crotalaria striata</name>
    <dbReference type="NCBI Taxonomy" id="3830"/>
    <lineage>
        <taxon>Eukaryota</taxon>
        <taxon>Viridiplantae</taxon>
        <taxon>Streptophyta</taxon>
        <taxon>Embryophyta</taxon>
        <taxon>Tracheophyta</taxon>
        <taxon>Spermatophyta</taxon>
        <taxon>Magnoliopsida</taxon>
        <taxon>eudicotyledons</taxon>
        <taxon>Gunneridae</taxon>
        <taxon>Pentapetalae</taxon>
        <taxon>rosids</taxon>
        <taxon>fabids</taxon>
        <taxon>Fabales</taxon>
        <taxon>Fabaceae</taxon>
        <taxon>Papilionoideae</taxon>
        <taxon>50 kb inversion clade</taxon>
        <taxon>genistoids sensu lato</taxon>
        <taxon>core genistoids</taxon>
        <taxon>Crotalarieae</taxon>
        <taxon>Crotalaria</taxon>
    </lineage>
</organism>
<feature type="transmembrane region" description="Helical" evidence="1">
    <location>
        <begin position="66"/>
        <end position="83"/>
    </location>
</feature>
<dbReference type="EMBL" id="JAYWIO010000002">
    <property type="protein sequence ID" value="KAK7284044.1"/>
    <property type="molecule type" value="Genomic_DNA"/>
</dbReference>
<dbReference type="Proteomes" id="UP001372338">
    <property type="component" value="Unassembled WGS sequence"/>
</dbReference>
<accession>A0AAN9P3N9</accession>
<dbReference type="InterPro" id="IPR008930">
    <property type="entry name" value="Terpenoid_cyclase/PrenylTrfase"/>
</dbReference>
<dbReference type="Gene3D" id="1.50.10.20">
    <property type="match status" value="1"/>
</dbReference>
<protein>
    <submittedName>
        <fullName evidence="2">Uncharacterized protein</fullName>
    </submittedName>
</protein>
<dbReference type="SUPFAM" id="SSF48239">
    <property type="entry name" value="Terpenoid cyclases/Protein prenyltransferases"/>
    <property type="match status" value="1"/>
</dbReference>
<evidence type="ECO:0000313" key="3">
    <source>
        <dbReference type="Proteomes" id="UP001372338"/>
    </source>
</evidence>
<evidence type="ECO:0000313" key="2">
    <source>
        <dbReference type="EMBL" id="KAK7284044.1"/>
    </source>
</evidence>
<keyword evidence="1" id="KW-0472">Membrane</keyword>
<keyword evidence="1" id="KW-1133">Transmembrane helix</keyword>
<keyword evidence="3" id="KW-1185">Reference proteome</keyword>
<name>A0AAN9P3N9_CROPI</name>
<evidence type="ECO:0000256" key="1">
    <source>
        <dbReference type="SAM" id="Phobius"/>
    </source>
</evidence>
<sequence>MCHYLYNHRNMDNGWGLHIEGPNTMFLNFVALMLHKYLIGGELMEVKEVLVVHVLQVRHTTQHSQLVCYCYCSLSLILFLQLTDSIT</sequence>
<keyword evidence="1" id="KW-0812">Transmembrane</keyword>
<reference evidence="2 3" key="1">
    <citation type="submission" date="2024-01" db="EMBL/GenBank/DDBJ databases">
        <title>The genomes of 5 underutilized Papilionoideae crops provide insights into root nodulation and disease resistanc.</title>
        <authorList>
            <person name="Yuan L."/>
        </authorList>
    </citation>
    <scope>NUCLEOTIDE SEQUENCE [LARGE SCALE GENOMIC DNA]</scope>
    <source>
        <strain evidence="2">ZHUSHIDOU_FW_LH</strain>
        <tissue evidence="2">Leaf</tissue>
    </source>
</reference>
<dbReference type="AlphaFoldDB" id="A0AAN9P3N9"/>
<comment type="caution">
    <text evidence="2">The sequence shown here is derived from an EMBL/GenBank/DDBJ whole genome shotgun (WGS) entry which is preliminary data.</text>
</comment>
<proteinExistence type="predicted"/>